<accession>A0ABR3AY89</accession>
<dbReference type="EMBL" id="JBCLYO010000013">
    <property type="protein sequence ID" value="KAL0083731.1"/>
    <property type="molecule type" value="Genomic_DNA"/>
</dbReference>
<dbReference type="InterPro" id="IPR023210">
    <property type="entry name" value="NADP_OxRdtase_dom"/>
</dbReference>
<keyword evidence="4" id="KW-1185">Reference proteome</keyword>
<comment type="caution">
    <text evidence="3">The sequence shown here is derived from an EMBL/GenBank/DDBJ whole genome shotgun (WGS) entry which is preliminary data.</text>
</comment>
<dbReference type="Pfam" id="PF00248">
    <property type="entry name" value="Aldo_ket_red"/>
    <property type="match status" value="1"/>
</dbReference>
<dbReference type="InterPro" id="IPR036812">
    <property type="entry name" value="NAD(P)_OxRdtase_dom_sf"/>
</dbReference>
<organism evidence="3 4">
    <name type="scientific">Phycomyces blakesleeanus</name>
    <dbReference type="NCBI Taxonomy" id="4837"/>
    <lineage>
        <taxon>Eukaryota</taxon>
        <taxon>Fungi</taxon>
        <taxon>Fungi incertae sedis</taxon>
        <taxon>Mucoromycota</taxon>
        <taxon>Mucoromycotina</taxon>
        <taxon>Mucoromycetes</taxon>
        <taxon>Mucorales</taxon>
        <taxon>Phycomycetaceae</taxon>
        <taxon>Phycomyces</taxon>
    </lineage>
</organism>
<dbReference type="InterPro" id="IPR020471">
    <property type="entry name" value="AKR"/>
</dbReference>
<feature type="domain" description="NADP-dependent oxidoreductase" evidence="2">
    <location>
        <begin position="17"/>
        <end position="300"/>
    </location>
</feature>
<name>A0ABR3AY89_PHYBL</name>
<dbReference type="Gene3D" id="3.20.20.100">
    <property type="entry name" value="NADP-dependent oxidoreductase domain"/>
    <property type="match status" value="1"/>
</dbReference>
<proteinExistence type="predicted"/>
<evidence type="ECO:0000259" key="2">
    <source>
        <dbReference type="Pfam" id="PF00248"/>
    </source>
</evidence>
<dbReference type="Proteomes" id="UP001448207">
    <property type="component" value="Unassembled WGS sequence"/>
</dbReference>
<evidence type="ECO:0000313" key="4">
    <source>
        <dbReference type="Proteomes" id="UP001448207"/>
    </source>
</evidence>
<dbReference type="PANTHER" id="PTHR43625">
    <property type="entry name" value="AFLATOXIN B1 ALDEHYDE REDUCTASE"/>
    <property type="match status" value="1"/>
</dbReference>
<dbReference type="PRINTS" id="PR00069">
    <property type="entry name" value="ALDKETRDTASE"/>
</dbReference>
<evidence type="ECO:0000256" key="1">
    <source>
        <dbReference type="ARBA" id="ARBA00023002"/>
    </source>
</evidence>
<reference evidence="3 4" key="1">
    <citation type="submission" date="2024-04" db="EMBL/GenBank/DDBJ databases">
        <title>Symmetric and asymmetric DNA N6-adenine methylation regulates different biological responses in Mucorales.</title>
        <authorList>
            <consortium name="Lawrence Berkeley National Laboratory"/>
            <person name="Lax C."/>
            <person name="Mondo S.J."/>
            <person name="Osorio-Concepcion M."/>
            <person name="Muszewska A."/>
            <person name="Corrochano-Luque M."/>
            <person name="Gutierrez G."/>
            <person name="Riley R."/>
            <person name="Lipzen A."/>
            <person name="Guo J."/>
            <person name="Hundley H."/>
            <person name="Amirebrahimi M."/>
            <person name="Ng V."/>
            <person name="Lorenzo-Gutierrez D."/>
            <person name="Binder U."/>
            <person name="Yang J."/>
            <person name="Song Y."/>
            <person name="Canovas D."/>
            <person name="Navarro E."/>
            <person name="Freitag M."/>
            <person name="Gabaldon T."/>
            <person name="Grigoriev I.V."/>
            <person name="Corrochano L.M."/>
            <person name="Nicolas F.E."/>
            <person name="Garre V."/>
        </authorList>
    </citation>
    <scope>NUCLEOTIDE SEQUENCE [LARGE SCALE GENOMIC DNA]</scope>
    <source>
        <strain evidence="3 4">L51</strain>
    </source>
</reference>
<keyword evidence="1" id="KW-0560">Oxidoreductase</keyword>
<protein>
    <submittedName>
        <fullName evidence="3">Aldo/keto reductase family protein</fullName>
    </submittedName>
</protein>
<evidence type="ECO:0000313" key="3">
    <source>
        <dbReference type="EMBL" id="KAL0083731.1"/>
    </source>
</evidence>
<dbReference type="InterPro" id="IPR050791">
    <property type="entry name" value="Aldo-Keto_reductase"/>
</dbReference>
<sequence length="321" mass="35512">MIQLREIGKTDVLVSSIGLGCMGMSEFYGPTNDEQSAKTLERAAELGSTLWDTSDAYGINSHNERLLAGILKTQRDKIFVATKFGFVRNKDNEFTGVSGSPEYVREAFAKSQKRLGVDLVDLYYQHRVNANVPIEETVKAMAELVNEGRVRFLGLSECSAETLKRAHKVHPIAAVQIEYSPWSLDIETNGLLDTARELGVSIIAYSPLGRGFLTGAIKNVLFLAFFPENFDKNIKLVDGITALATKKGVTPSQYVLAWILAQGPEFIVIPGTRRVKYLEENAKAGEIVLSKEEVAEMRDLINNADTIGNRYFPAFLSLVNI</sequence>
<dbReference type="CDD" id="cd19076">
    <property type="entry name" value="AKR_AKR13A_13D"/>
    <property type="match status" value="1"/>
</dbReference>
<dbReference type="SUPFAM" id="SSF51430">
    <property type="entry name" value="NAD(P)-linked oxidoreductase"/>
    <property type="match status" value="1"/>
</dbReference>
<dbReference type="PANTHER" id="PTHR43625:SF40">
    <property type="entry name" value="ALDO-KETO REDUCTASE YAKC [NADP(+)]"/>
    <property type="match status" value="1"/>
</dbReference>
<gene>
    <name evidence="3" type="ORF">J3Q64DRAFT_1814725</name>
</gene>